<evidence type="ECO:0000256" key="2">
    <source>
        <dbReference type="SAM" id="Phobius"/>
    </source>
</evidence>
<keyword evidence="2" id="KW-0472">Membrane</keyword>
<accession>A0AAU9M7P5</accession>
<evidence type="ECO:0008006" key="5">
    <source>
        <dbReference type="Google" id="ProtNLM"/>
    </source>
</evidence>
<keyword evidence="2" id="KW-0812">Transmembrane</keyword>
<dbReference type="EMBL" id="CAKMRJ010000002">
    <property type="protein sequence ID" value="CAH1416878.1"/>
    <property type="molecule type" value="Genomic_DNA"/>
</dbReference>
<protein>
    <recommendedName>
        <fullName evidence="5">t-SNARE coiled-coil homology domain-containing protein</fullName>
    </recommendedName>
</protein>
<reference evidence="3 4" key="1">
    <citation type="submission" date="2022-01" db="EMBL/GenBank/DDBJ databases">
        <authorList>
            <person name="Xiong W."/>
            <person name="Schranz E."/>
        </authorList>
    </citation>
    <scope>NUCLEOTIDE SEQUENCE [LARGE SCALE GENOMIC DNA]</scope>
</reference>
<keyword evidence="2" id="KW-1133">Transmembrane helix</keyword>
<feature type="transmembrane region" description="Helical" evidence="2">
    <location>
        <begin position="87"/>
        <end position="104"/>
    </location>
</feature>
<dbReference type="Proteomes" id="UP001157418">
    <property type="component" value="Unassembled WGS sequence"/>
</dbReference>
<gene>
    <name evidence="3" type="ORF">LVIROSA_LOCUS4614</name>
</gene>
<dbReference type="AlphaFoldDB" id="A0AAU9M7P5"/>
<keyword evidence="4" id="KW-1185">Reference proteome</keyword>
<name>A0AAU9M7P5_9ASTR</name>
<feature type="region of interest" description="Disordered" evidence="1">
    <location>
        <begin position="1"/>
        <end position="26"/>
    </location>
</feature>
<sequence length="109" mass="12476">MPSTASSRNNRSFEDRRHFPANGSIADQRELRESLCREMDSMNREVDDVRASVLEMSHLIDDLRNHFYSLQTAYVSASNDIVKMKKMLIVTSLFGVVTVAGVVADYKWF</sequence>
<organism evidence="3 4">
    <name type="scientific">Lactuca virosa</name>
    <dbReference type="NCBI Taxonomy" id="75947"/>
    <lineage>
        <taxon>Eukaryota</taxon>
        <taxon>Viridiplantae</taxon>
        <taxon>Streptophyta</taxon>
        <taxon>Embryophyta</taxon>
        <taxon>Tracheophyta</taxon>
        <taxon>Spermatophyta</taxon>
        <taxon>Magnoliopsida</taxon>
        <taxon>eudicotyledons</taxon>
        <taxon>Gunneridae</taxon>
        <taxon>Pentapetalae</taxon>
        <taxon>asterids</taxon>
        <taxon>campanulids</taxon>
        <taxon>Asterales</taxon>
        <taxon>Asteraceae</taxon>
        <taxon>Cichorioideae</taxon>
        <taxon>Cichorieae</taxon>
        <taxon>Lactucinae</taxon>
        <taxon>Lactuca</taxon>
    </lineage>
</organism>
<comment type="caution">
    <text evidence="3">The sequence shown here is derived from an EMBL/GenBank/DDBJ whole genome shotgun (WGS) entry which is preliminary data.</text>
</comment>
<evidence type="ECO:0000313" key="4">
    <source>
        <dbReference type="Proteomes" id="UP001157418"/>
    </source>
</evidence>
<feature type="compositionally biased region" description="Polar residues" evidence="1">
    <location>
        <begin position="1"/>
        <end position="10"/>
    </location>
</feature>
<evidence type="ECO:0000313" key="3">
    <source>
        <dbReference type="EMBL" id="CAH1416878.1"/>
    </source>
</evidence>
<evidence type="ECO:0000256" key="1">
    <source>
        <dbReference type="SAM" id="MobiDB-lite"/>
    </source>
</evidence>
<proteinExistence type="predicted"/>